<evidence type="ECO:0000313" key="2">
    <source>
        <dbReference type="EMBL" id="SLN51381.1"/>
    </source>
</evidence>
<evidence type="ECO:0000313" key="3">
    <source>
        <dbReference type="Proteomes" id="UP000193061"/>
    </source>
</evidence>
<protein>
    <recommendedName>
        <fullName evidence="4">Excalibur calcium-binding domain protein</fullName>
    </recommendedName>
</protein>
<evidence type="ECO:0000256" key="1">
    <source>
        <dbReference type="SAM" id="MobiDB-lite"/>
    </source>
</evidence>
<feature type="compositionally biased region" description="Basic and acidic residues" evidence="1">
    <location>
        <begin position="194"/>
        <end position="212"/>
    </location>
</feature>
<dbReference type="AlphaFoldDB" id="A0A1X6ZHY9"/>
<dbReference type="RefSeq" id="WP_085806191.1">
    <property type="nucleotide sequence ID" value="NZ_FWFX01000007.1"/>
</dbReference>
<feature type="region of interest" description="Disordered" evidence="1">
    <location>
        <begin position="189"/>
        <end position="233"/>
    </location>
</feature>
<reference evidence="2 3" key="1">
    <citation type="submission" date="2017-03" db="EMBL/GenBank/DDBJ databases">
        <authorList>
            <person name="Afonso C.L."/>
            <person name="Miller P.J."/>
            <person name="Scott M.A."/>
            <person name="Spackman E."/>
            <person name="Goraichik I."/>
            <person name="Dimitrov K.M."/>
            <person name="Suarez D.L."/>
            <person name="Swayne D.E."/>
        </authorList>
    </citation>
    <scope>NUCLEOTIDE SEQUENCE [LARGE SCALE GENOMIC DNA]</scope>
    <source>
        <strain evidence="2 3">CECT 7450</strain>
    </source>
</reference>
<proteinExistence type="predicted"/>
<accession>A0A1X6ZHY9</accession>
<dbReference type="Proteomes" id="UP000193061">
    <property type="component" value="Unassembled WGS sequence"/>
</dbReference>
<gene>
    <name evidence="2" type="ORF">ROA7450_02571</name>
</gene>
<sequence>MRILIGSMALVGLAACQTTVPDSGAGVGFKDYNQYQAEKAARDAALAGQAIPPATAISGESRGSSPEALAAEAEAALLRTQANSGATPVQTASNVPVPQTVSGAAGISSENDFDAVGAQRSIESDAALIAANKQQYKVVQPTALPQRSGSGGPNIVAYALNTSNAPGTQVYSRPGINKQARFQKNCAKYPSPDKAQEEFLSKGGPKSDRLGLDPDGDGFACSWDPRPFRKVRG</sequence>
<name>A0A1X6ZHY9_9RHOB</name>
<dbReference type="EMBL" id="FWFX01000007">
    <property type="protein sequence ID" value="SLN51381.1"/>
    <property type="molecule type" value="Genomic_DNA"/>
</dbReference>
<dbReference type="OrthoDB" id="7951357at2"/>
<keyword evidence="3" id="KW-1185">Reference proteome</keyword>
<evidence type="ECO:0008006" key="4">
    <source>
        <dbReference type="Google" id="ProtNLM"/>
    </source>
</evidence>
<organism evidence="2 3">
    <name type="scientific">Roseovarius albus</name>
    <dbReference type="NCBI Taxonomy" id="1247867"/>
    <lineage>
        <taxon>Bacteria</taxon>
        <taxon>Pseudomonadati</taxon>
        <taxon>Pseudomonadota</taxon>
        <taxon>Alphaproteobacteria</taxon>
        <taxon>Rhodobacterales</taxon>
        <taxon>Roseobacteraceae</taxon>
        <taxon>Roseovarius</taxon>
    </lineage>
</organism>
<dbReference type="PROSITE" id="PS51257">
    <property type="entry name" value="PROKAR_LIPOPROTEIN"/>
    <property type="match status" value="1"/>
</dbReference>